<proteinExistence type="predicted"/>
<dbReference type="EMBL" id="JAACXV010000335">
    <property type="protein sequence ID" value="KAF7279848.1"/>
    <property type="molecule type" value="Genomic_DNA"/>
</dbReference>
<protein>
    <submittedName>
        <fullName evidence="2">Uncharacterized protein</fullName>
    </submittedName>
</protein>
<feature type="region of interest" description="Disordered" evidence="1">
    <location>
        <begin position="41"/>
        <end position="62"/>
    </location>
</feature>
<gene>
    <name evidence="2" type="ORF">GWI33_006656</name>
</gene>
<dbReference type="Proteomes" id="UP000625711">
    <property type="component" value="Unassembled WGS sequence"/>
</dbReference>
<evidence type="ECO:0000313" key="2">
    <source>
        <dbReference type="EMBL" id="KAF7279848.1"/>
    </source>
</evidence>
<accession>A0A834IKS2</accession>
<evidence type="ECO:0000256" key="1">
    <source>
        <dbReference type="SAM" id="MobiDB-lite"/>
    </source>
</evidence>
<evidence type="ECO:0000313" key="3">
    <source>
        <dbReference type="Proteomes" id="UP000625711"/>
    </source>
</evidence>
<name>A0A834IKS2_RHYFE</name>
<comment type="caution">
    <text evidence="2">The sequence shown here is derived from an EMBL/GenBank/DDBJ whole genome shotgun (WGS) entry which is preliminary data.</text>
</comment>
<keyword evidence="3" id="KW-1185">Reference proteome</keyword>
<organism evidence="2 3">
    <name type="scientific">Rhynchophorus ferrugineus</name>
    <name type="common">Red palm weevil</name>
    <name type="synonym">Curculio ferrugineus</name>
    <dbReference type="NCBI Taxonomy" id="354439"/>
    <lineage>
        <taxon>Eukaryota</taxon>
        <taxon>Metazoa</taxon>
        <taxon>Ecdysozoa</taxon>
        <taxon>Arthropoda</taxon>
        <taxon>Hexapoda</taxon>
        <taxon>Insecta</taxon>
        <taxon>Pterygota</taxon>
        <taxon>Neoptera</taxon>
        <taxon>Endopterygota</taxon>
        <taxon>Coleoptera</taxon>
        <taxon>Polyphaga</taxon>
        <taxon>Cucujiformia</taxon>
        <taxon>Curculionidae</taxon>
        <taxon>Dryophthorinae</taxon>
        <taxon>Rhynchophorus</taxon>
    </lineage>
</organism>
<sequence length="291" mass="32773">MVMHWESSQRPLYVKTIWRDGQHHVILDKNKEHPLELTSSFRKQKSAIKSQSNRRTSKSATVKMSSAKMLLSNVGRFKSVDHQWKPTHDPDLMVKPLSGRQTVTCQEMVVNTMKTSRTSRLLKTESGGISSKSMYIDSSRALDNPLSDKVLVWLDLAVQSGNLSKKLNPMQGNHTPEPVKMYVHASSPTNTCTPRETVDSSILKQQPEYAASGEVIVFSKQEKDTVEDDFYHILTPRIKDQNICNGIMESKKRGASPTKRQLHIFMPNLPKKTSDCDSSILSSIMSSSIVL</sequence>
<dbReference type="AlphaFoldDB" id="A0A834IKS2"/>
<reference evidence="2" key="1">
    <citation type="submission" date="2020-08" db="EMBL/GenBank/DDBJ databases">
        <title>Genome sequencing and assembly of the red palm weevil Rhynchophorus ferrugineus.</title>
        <authorList>
            <person name="Dias G.B."/>
            <person name="Bergman C.M."/>
            <person name="Manee M."/>
        </authorList>
    </citation>
    <scope>NUCLEOTIDE SEQUENCE</scope>
    <source>
        <strain evidence="2">AA-2017</strain>
        <tissue evidence="2">Whole larva</tissue>
    </source>
</reference>
<dbReference type="OrthoDB" id="6735508at2759"/>